<proteinExistence type="predicted"/>
<reference evidence="1 2" key="2">
    <citation type="submission" date="2018-03" db="EMBL/GenBank/DDBJ databases">
        <title>The ancient ancestry and fast evolution of plastids.</title>
        <authorList>
            <person name="Moore K.R."/>
            <person name="Magnabosco C."/>
            <person name="Momper L."/>
            <person name="Gold D.A."/>
            <person name="Bosak T."/>
            <person name="Fournier G.P."/>
        </authorList>
    </citation>
    <scope>NUCLEOTIDE SEQUENCE [LARGE SCALE GENOMIC DNA]</scope>
    <source>
        <strain evidence="1 2">CCAP 1448/3</strain>
    </source>
</reference>
<dbReference type="RefSeq" id="WP_106286656.1">
    <property type="nucleotide sequence ID" value="NZ_CAWNTC010000090.1"/>
</dbReference>
<comment type="caution">
    <text evidence="1">The sequence shown here is derived from an EMBL/GenBank/DDBJ whole genome shotgun (WGS) entry which is preliminary data.</text>
</comment>
<organism evidence="1 2">
    <name type="scientific">Merismopedia glauca CCAP 1448/3</name>
    <dbReference type="NCBI Taxonomy" id="1296344"/>
    <lineage>
        <taxon>Bacteria</taxon>
        <taxon>Bacillati</taxon>
        <taxon>Cyanobacteriota</taxon>
        <taxon>Cyanophyceae</taxon>
        <taxon>Synechococcales</taxon>
        <taxon>Merismopediaceae</taxon>
        <taxon>Merismopedia</taxon>
    </lineage>
</organism>
<sequence>MRVNGLVLATILGGLIVVVQPQLVKALSPVEVGAIASYYTQLLAQSSTVNSTPTPDINKTLSASEVGKIGKSIKYTWSLCTYC</sequence>
<protein>
    <submittedName>
        <fullName evidence="1">Uncharacterized protein</fullName>
    </submittedName>
</protein>
<gene>
    <name evidence="1" type="ORF">C7B64_00265</name>
</gene>
<accession>A0A2T1CAI5</accession>
<keyword evidence="2" id="KW-1185">Reference proteome</keyword>
<reference evidence="1 2" key="1">
    <citation type="submission" date="2018-02" db="EMBL/GenBank/DDBJ databases">
        <authorList>
            <person name="Cohen D.B."/>
            <person name="Kent A.D."/>
        </authorList>
    </citation>
    <scope>NUCLEOTIDE SEQUENCE [LARGE SCALE GENOMIC DNA]</scope>
    <source>
        <strain evidence="1 2">CCAP 1448/3</strain>
    </source>
</reference>
<name>A0A2T1CAI5_9CYAN</name>
<dbReference type="Proteomes" id="UP000238762">
    <property type="component" value="Unassembled WGS sequence"/>
</dbReference>
<evidence type="ECO:0000313" key="2">
    <source>
        <dbReference type="Proteomes" id="UP000238762"/>
    </source>
</evidence>
<dbReference type="AlphaFoldDB" id="A0A2T1CAI5"/>
<dbReference type="EMBL" id="PVWJ01000001">
    <property type="protein sequence ID" value="PSB05272.1"/>
    <property type="molecule type" value="Genomic_DNA"/>
</dbReference>
<evidence type="ECO:0000313" key="1">
    <source>
        <dbReference type="EMBL" id="PSB05272.1"/>
    </source>
</evidence>